<gene>
    <name evidence="1" type="ORF">BGZ96_001747</name>
</gene>
<evidence type="ECO:0008006" key="3">
    <source>
        <dbReference type="Google" id="ProtNLM"/>
    </source>
</evidence>
<keyword evidence="2" id="KW-1185">Reference proteome</keyword>
<sequence length="132" mass="14923">MSTGGVANKDQAEDKDIYDTLQLQSSQGTLPQHRMPIDAYIPPITTLTRLVITRSPFGTITWPLNLRSLMLDSVIIKPENLENMLNFTPRLKVLKLAAMSKQYANYDWSQFLGHLRSLPISLDLVHISARTD</sequence>
<protein>
    <recommendedName>
        <fullName evidence="3">F-box domain-containing protein</fullName>
    </recommendedName>
</protein>
<comment type="caution">
    <text evidence="1">The sequence shown here is derived from an EMBL/GenBank/DDBJ whole genome shotgun (WGS) entry which is preliminary data.</text>
</comment>
<organism evidence="1 2">
    <name type="scientific">Linnemannia gamsii</name>
    <dbReference type="NCBI Taxonomy" id="64522"/>
    <lineage>
        <taxon>Eukaryota</taxon>
        <taxon>Fungi</taxon>
        <taxon>Fungi incertae sedis</taxon>
        <taxon>Mucoromycota</taxon>
        <taxon>Mortierellomycotina</taxon>
        <taxon>Mortierellomycetes</taxon>
        <taxon>Mortierellales</taxon>
        <taxon>Mortierellaceae</taxon>
        <taxon>Linnemannia</taxon>
    </lineage>
</organism>
<evidence type="ECO:0000313" key="1">
    <source>
        <dbReference type="EMBL" id="KAG0294125.1"/>
    </source>
</evidence>
<proteinExistence type="predicted"/>
<reference evidence="1 2" key="1">
    <citation type="journal article" date="2020" name="Fungal Divers.">
        <title>Resolving the Mortierellaceae phylogeny through synthesis of multi-gene phylogenetics and phylogenomics.</title>
        <authorList>
            <person name="Vandepol N."/>
            <person name="Liber J."/>
            <person name="Desiro A."/>
            <person name="Na H."/>
            <person name="Kennedy M."/>
            <person name="Barry K."/>
            <person name="Grigoriev I.V."/>
            <person name="Miller A.N."/>
            <person name="O'Donnell K."/>
            <person name="Stajich J.E."/>
            <person name="Bonito G."/>
        </authorList>
    </citation>
    <scope>NUCLEOTIDE SEQUENCE [LARGE SCALE GENOMIC DNA]</scope>
    <source>
        <strain evidence="1 2">AD045</strain>
    </source>
</reference>
<evidence type="ECO:0000313" key="2">
    <source>
        <dbReference type="Proteomes" id="UP001194696"/>
    </source>
</evidence>
<dbReference type="EMBL" id="JAAAIM010000130">
    <property type="protein sequence ID" value="KAG0294125.1"/>
    <property type="molecule type" value="Genomic_DNA"/>
</dbReference>
<accession>A0ABQ7KAL9</accession>
<dbReference type="Proteomes" id="UP001194696">
    <property type="component" value="Unassembled WGS sequence"/>
</dbReference>
<name>A0ABQ7KAL9_9FUNG</name>